<dbReference type="EMBL" id="JAUSTR010000001">
    <property type="protein sequence ID" value="MDQ0161377.1"/>
    <property type="molecule type" value="Genomic_DNA"/>
</dbReference>
<evidence type="ECO:0000313" key="3">
    <source>
        <dbReference type="EMBL" id="MDQ0161377.1"/>
    </source>
</evidence>
<feature type="region of interest" description="Disordered" evidence="1">
    <location>
        <begin position="77"/>
        <end position="111"/>
    </location>
</feature>
<evidence type="ECO:0000313" key="4">
    <source>
        <dbReference type="Proteomes" id="UP001225646"/>
    </source>
</evidence>
<dbReference type="NCBIfam" id="NF041554">
    <property type="entry name" value="SA1362_fam"/>
    <property type="match status" value="1"/>
</dbReference>
<evidence type="ECO:0000256" key="2">
    <source>
        <dbReference type="SAM" id="Phobius"/>
    </source>
</evidence>
<protein>
    <submittedName>
        <fullName evidence="3">Thiosulfate reductase cytochrome b subunit</fullName>
    </submittedName>
</protein>
<keyword evidence="2" id="KW-0472">Membrane</keyword>
<name>A0ABT9VK75_9BACI</name>
<feature type="transmembrane region" description="Helical" evidence="2">
    <location>
        <begin position="9"/>
        <end position="30"/>
    </location>
</feature>
<feature type="transmembrane region" description="Helical" evidence="2">
    <location>
        <begin position="36"/>
        <end position="53"/>
    </location>
</feature>
<keyword evidence="2" id="KW-0812">Transmembrane</keyword>
<reference evidence="3 4" key="1">
    <citation type="submission" date="2023-07" db="EMBL/GenBank/DDBJ databases">
        <title>Genomic Encyclopedia of Type Strains, Phase IV (KMG-IV): sequencing the most valuable type-strain genomes for metagenomic binning, comparative biology and taxonomic classification.</title>
        <authorList>
            <person name="Goeker M."/>
        </authorList>
    </citation>
    <scope>NUCLEOTIDE SEQUENCE [LARGE SCALE GENOMIC DNA]</scope>
    <source>
        <strain evidence="3 4">DSM 19092</strain>
    </source>
</reference>
<proteinExistence type="predicted"/>
<keyword evidence="4" id="KW-1185">Reference proteome</keyword>
<organism evidence="3 4">
    <name type="scientific">Aeribacillus alveayuensis</name>
    <dbReference type="NCBI Taxonomy" id="279215"/>
    <lineage>
        <taxon>Bacteria</taxon>
        <taxon>Bacillati</taxon>
        <taxon>Bacillota</taxon>
        <taxon>Bacilli</taxon>
        <taxon>Bacillales</taxon>
        <taxon>Bacillaceae</taxon>
        <taxon>Aeribacillus</taxon>
    </lineage>
</organism>
<sequence length="125" mass="14588">MNRYRIHPIFYLILSIAILGFAYQLIVQPMELIKEFIIWAIVLGVIIFIYRIATRNRMNSEYSAFLKAAKKSKRRYKNRAASNPLKKGKQYGKTSKSAILKKKRDHSHLTVIEGKKNKKKNGTLF</sequence>
<evidence type="ECO:0000256" key="1">
    <source>
        <dbReference type="SAM" id="MobiDB-lite"/>
    </source>
</evidence>
<dbReference type="InterPro" id="IPR048110">
    <property type="entry name" value="SA1362/YqhP-like"/>
</dbReference>
<gene>
    <name evidence="3" type="ORF">J2S06_000447</name>
</gene>
<dbReference type="RefSeq" id="WP_419151157.1">
    <property type="nucleotide sequence ID" value="NZ_JAUSTR010000001.1"/>
</dbReference>
<dbReference type="Proteomes" id="UP001225646">
    <property type="component" value="Unassembled WGS sequence"/>
</dbReference>
<comment type="caution">
    <text evidence="3">The sequence shown here is derived from an EMBL/GenBank/DDBJ whole genome shotgun (WGS) entry which is preliminary data.</text>
</comment>
<accession>A0ABT9VK75</accession>
<keyword evidence="2" id="KW-1133">Transmembrane helix</keyword>